<evidence type="ECO:0000313" key="3">
    <source>
        <dbReference type="Proteomes" id="UP000027361"/>
    </source>
</evidence>
<organism evidence="2 3">
    <name type="scientific">Tilletiaria anomala (strain ATCC 24038 / CBS 436.72 / UBC 951)</name>
    <dbReference type="NCBI Taxonomy" id="1037660"/>
    <lineage>
        <taxon>Eukaryota</taxon>
        <taxon>Fungi</taxon>
        <taxon>Dikarya</taxon>
        <taxon>Basidiomycota</taxon>
        <taxon>Ustilaginomycotina</taxon>
        <taxon>Exobasidiomycetes</taxon>
        <taxon>Georgefischeriales</taxon>
        <taxon>Tilletiariaceae</taxon>
        <taxon>Tilletiaria</taxon>
    </lineage>
</organism>
<feature type="region of interest" description="Disordered" evidence="1">
    <location>
        <begin position="922"/>
        <end position="963"/>
    </location>
</feature>
<protein>
    <submittedName>
        <fullName evidence="2">Uncharacterized protein</fullName>
    </submittedName>
</protein>
<feature type="compositionally biased region" description="Polar residues" evidence="1">
    <location>
        <begin position="1236"/>
        <end position="1252"/>
    </location>
</feature>
<dbReference type="InParanoid" id="A0A066VPT0"/>
<feature type="compositionally biased region" description="Polar residues" evidence="1">
    <location>
        <begin position="11"/>
        <end position="25"/>
    </location>
</feature>
<feature type="region of interest" description="Disordered" evidence="1">
    <location>
        <begin position="447"/>
        <end position="526"/>
    </location>
</feature>
<feature type="region of interest" description="Disordered" evidence="1">
    <location>
        <begin position="287"/>
        <end position="336"/>
    </location>
</feature>
<dbReference type="EMBL" id="JMSN01000087">
    <property type="protein sequence ID" value="KDN40774.1"/>
    <property type="molecule type" value="Genomic_DNA"/>
</dbReference>
<sequence length="1382" mass="146880">MSLLAAVDIPTPSTTAASEKASSVPFSGDNDCDSASHLTPRIASPVAIEAVTDAGRDDSQRDRTAAMLLPSVKVKHQVDLGSVLNDIASSPNVTLAPLTKAAASSVRTPEPNTVTSSMSDSFSRDASLSDISRSSSYLSSMSASTTPSTVSLSASSSTTAASVISTPSSASAHVDGPCKAPVGARSDHNVVQRASAMLQQRIFSPGHDAAAVHAAAMGGQEKEACSPNASLFSQLADAVDTAAAQAVMRLSLSRPLSPRSLPLDELPAITALAEDTSVLASLSLCKSDEDGGRTIKPPSRPRLMPHPRADTTSSDDSDSVVENRDKYPVRCAGTPPYRHMISPAVTRSNFRHELLSPARILSKSARSSVGSSTTAAAPESTPASLPQNRLRPKLLSPQRSVLDRHRQSPSTTSSHVHGLDGAESSASSAMMTESTHFELDVDSAFGPRKHYITPDRERRRLRKQLPVKPIANAVSRSWAPSRSHSRSGTNASARESNISDDSSSNSSVVFQRDTSMSSRPSSSASFAYQQRLNPWPATMSRSSTFPLPYISTTPGDTISSTRHSFEDSASFASAQSNYLSLAALPHDQSRRPSTVSTVYASATEGRDVAVDTVAHAAQSVSGLSPRTITHSPSNYSSNQTTWSCAATTHVSHSHSHSYRARPGDLSAVLQAPVSAPVAASQLSNWTILVRPFSGTAAGQPDDSALSSMMLPLCPSAEEQRNCLADELGLTKEVAQKTRFLLKHEALSSSAVGVIVTAPSWPVLFSPFATLTPGSAAAMPPHASPLHELARRTGLPIAAVLEYILPPTPPAEQQEHALLISHIPMLPSKPTSMLQRPDCSTTSAPAVQVAPDAVQCANSSVAARVAAQTIDDAQRLLKNADIFRWVEDASHANSPVGHDTSTDTCGDEHDSTYSIRHGFGLASQQEHAWHDSEERRRKYDDTTSPRSVSDSEGDDGDDDGYHHRLQTGASAAHLSGLGIHEAGDSKSSCCDIEDAQILHGQKRLVARKPVPSLTIDVQATRHVGLPALLAENVSPFPNKAPLPSRPASTLVVRPSILDSDRHLMRRRAVSALPPLRPSVDVGTLLSGHQTDGAGLLGTSNEHKWNEAWETALEHVYDELIAQFRTLGHVPTKAVPPDNEPDALGMPGLFYDNWADEQDVEIDGSLGVPVSTLNSRRPSALKGLVLPSSPGAYSRCRKTGEELSSSSTILLRSPPLERSCSLATLVSPKAYHHAGLDQQRQCSGESGEVQSSPADFSPPMRRCSSDLLGQTPWSFADALPGASHLDLRTYLEGRLKSVQKADHSSCSNEVGGTGLGITTLHSLMISKLQRPRTATWSFPSNTEPRRGSAKLTLFPPTSTASILHSLPSFRYPTNLRTAVASPPL</sequence>
<feature type="compositionally biased region" description="Low complexity" evidence="1">
    <location>
        <begin position="515"/>
        <end position="525"/>
    </location>
</feature>
<feature type="region of interest" description="Disordered" evidence="1">
    <location>
        <begin position="362"/>
        <end position="433"/>
    </location>
</feature>
<feature type="compositionally biased region" description="Basic and acidic residues" evidence="1">
    <location>
        <begin position="926"/>
        <end position="942"/>
    </location>
</feature>
<feature type="compositionally biased region" description="Low complexity" evidence="1">
    <location>
        <begin position="371"/>
        <end position="386"/>
    </location>
</feature>
<dbReference type="HOGENOM" id="CLU_255518_0_0_1"/>
<gene>
    <name evidence="2" type="ORF">K437DRAFT_258515</name>
</gene>
<feature type="region of interest" description="Disordered" evidence="1">
    <location>
        <begin position="165"/>
        <end position="184"/>
    </location>
</feature>
<keyword evidence="3" id="KW-1185">Reference proteome</keyword>
<feature type="compositionally biased region" description="Polar residues" evidence="1">
    <location>
        <begin position="105"/>
        <end position="115"/>
    </location>
</feature>
<accession>A0A066VPT0</accession>
<feature type="compositionally biased region" description="Low complexity" evidence="1">
    <location>
        <begin position="422"/>
        <end position="433"/>
    </location>
</feature>
<feature type="region of interest" description="Disordered" evidence="1">
    <location>
        <begin position="1"/>
        <end position="33"/>
    </location>
</feature>
<evidence type="ECO:0000313" key="2">
    <source>
        <dbReference type="EMBL" id="KDN40774.1"/>
    </source>
</evidence>
<feature type="region of interest" description="Disordered" evidence="1">
    <location>
        <begin position="1234"/>
        <end position="1256"/>
    </location>
</feature>
<dbReference type="Proteomes" id="UP000027361">
    <property type="component" value="Unassembled WGS sequence"/>
</dbReference>
<feature type="compositionally biased region" description="Polar residues" evidence="1">
    <location>
        <begin position="474"/>
        <end position="495"/>
    </location>
</feature>
<dbReference type="RefSeq" id="XP_013241489.1">
    <property type="nucleotide sequence ID" value="XM_013386035.1"/>
</dbReference>
<proteinExistence type="predicted"/>
<reference evidence="2 3" key="1">
    <citation type="submission" date="2014-05" db="EMBL/GenBank/DDBJ databases">
        <title>Draft genome sequence of a rare smut relative, Tilletiaria anomala UBC 951.</title>
        <authorList>
            <consortium name="DOE Joint Genome Institute"/>
            <person name="Toome M."/>
            <person name="Kuo A."/>
            <person name="Henrissat B."/>
            <person name="Lipzen A."/>
            <person name="Tritt A."/>
            <person name="Yoshinaga Y."/>
            <person name="Zane M."/>
            <person name="Barry K."/>
            <person name="Grigoriev I.V."/>
            <person name="Spatafora J.W."/>
            <person name="Aimea M.C."/>
        </authorList>
    </citation>
    <scope>NUCLEOTIDE SEQUENCE [LARGE SCALE GENOMIC DNA]</scope>
    <source>
        <strain evidence="2 3">UBC 951</strain>
    </source>
</reference>
<comment type="caution">
    <text evidence="2">The sequence shown here is derived from an EMBL/GenBank/DDBJ whole genome shotgun (WGS) entry which is preliminary data.</text>
</comment>
<feature type="compositionally biased region" description="Low complexity" evidence="1">
    <location>
        <begin position="116"/>
        <end position="125"/>
    </location>
</feature>
<name>A0A066VPT0_TILAU</name>
<evidence type="ECO:0000256" key="1">
    <source>
        <dbReference type="SAM" id="MobiDB-lite"/>
    </source>
</evidence>
<feature type="region of interest" description="Disordered" evidence="1">
    <location>
        <begin position="101"/>
        <end position="125"/>
    </location>
</feature>
<dbReference type="GeneID" id="25265003"/>